<name>A0ACB5U315_CANBO</name>
<dbReference type="Proteomes" id="UP001165101">
    <property type="component" value="Unassembled WGS sequence"/>
</dbReference>
<organism evidence="1 2">
    <name type="scientific">Candida boidinii</name>
    <name type="common">Yeast</name>
    <dbReference type="NCBI Taxonomy" id="5477"/>
    <lineage>
        <taxon>Eukaryota</taxon>
        <taxon>Fungi</taxon>
        <taxon>Dikarya</taxon>
        <taxon>Ascomycota</taxon>
        <taxon>Saccharomycotina</taxon>
        <taxon>Pichiomycetes</taxon>
        <taxon>Pichiales</taxon>
        <taxon>Pichiaceae</taxon>
        <taxon>Ogataea</taxon>
        <taxon>Ogataea/Candida clade</taxon>
    </lineage>
</organism>
<comment type="caution">
    <text evidence="1">The sequence shown here is derived from an EMBL/GenBank/DDBJ whole genome shotgun (WGS) entry which is preliminary data.</text>
</comment>
<proteinExistence type="predicted"/>
<evidence type="ECO:0000313" key="1">
    <source>
        <dbReference type="EMBL" id="GMF00362.1"/>
    </source>
</evidence>
<reference evidence="1" key="1">
    <citation type="submission" date="2023-04" db="EMBL/GenBank/DDBJ databases">
        <title>Candida boidinii NBRC 1967.</title>
        <authorList>
            <person name="Ichikawa N."/>
            <person name="Sato H."/>
            <person name="Tonouchi N."/>
        </authorList>
    </citation>
    <scope>NUCLEOTIDE SEQUENCE</scope>
    <source>
        <strain evidence="1">NBRC 1967</strain>
    </source>
</reference>
<accession>A0ACB5U315</accession>
<keyword evidence="2" id="KW-1185">Reference proteome</keyword>
<sequence>MSDILDALEVIDTSNTDLNHIFINFSAVFNITPQDVENAFGGFLERFGRRLWRLRVTAAEIRIMCTDPETGIPFPLRAMINNVSGYVVKSEMYIEEKNANGEWVFKSIGAPGSMHLRPISTPYPTKEWLQPKRYKAHLMGTTYVYDFPELFRQATLSEWKKFDPTIKLPDDLFTSCELIIDDSGEFAEVSREPGANNVGMVAFKITAKTPEYPRGRQFIVVANDITYKIGSFGPKEDEYFNKATELARQLGIPRIYLSANSGARIGVAEELLPYYKI</sequence>
<evidence type="ECO:0000313" key="2">
    <source>
        <dbReference type="Proteomes" id="UP001165101"/>
    </source>
</evidence>
<dbReference type="EMBL" id="BSXV01004376">
    <property type="protein sequence ID" value="GMF00362.1"/>
    <property type="molecule type" value="Genomic_DNA"/>
</dbReference>
<gene>
    <name evidence="1" type="ORF">Cboi01_000553700</name>
</gene>
<protein>
    <submittedName>
        <fullName evidence="1">Unnamed protein product</fullName>
    </submittedName>
</protein>